<dbReference type="InterPro" id="IPR015421">
    <property type="entry name" value="PyrdxlP-dep_Trfase_major"/>
</dbReference>
<dbReference type="InterPro" id="IPR004839">
    <property type="entry name" value="Aminotransferase_I/II_large"/>
</dbReference>
<dbReference type="Pfam" id="PF00155">
    <property type="entry name" value="Aminotran_1_2"/>
    <property type="match status" value="1"/>
</dbReference>
<dbReference type="AlphaFoldDB" id="A0A0S2W4D8"/>
<dbReference type="EMBL" id="CP011307">
    <property type="protein sequence ID" value="ALP94206.1"/>
    <property type="molecule type" value="Genomic_DNA"/>
</dbReference>
<dbReference type="PROSITE" id="PS00105">
    <property type="entry name" value="AA_TRANSFER_CLASS_1"/>
    <property type="match status" value="1"/>
</dbReference>
<dbReference type="PATRIC" id="fig|1297617.4.peg.1869"/>
<evidence type="ECO:0000256" key="1">
    <source>
        <dbReference type="ARBA" id="ARBA00001933"/>
    </source>
</evidence>
<sequence length="396" mass="43180">MKELSQIASAVRASTTLAIDAMFKQMKADGVDVIGFGAGEPDFPTPDNIKEAGITAIRENFTRYTPTPGIPELRQAVCARLKADCGLDYVPAQIVVASGAKHALYAALHALVNPGDEIIVPAPFWVTYFEMVRMMGGIPVIVSADESEHFKLTPERLAASVTPKTKAILLNNPSNPTGMVYSREELQALAAVCVEKDIYIIADEIYYRLVYDGRSFTSIASLGKDVKERTIVINGVSKSYAMTGWRIGYAAAPEQIARIMANYLSHSTAAPCSIAQKAAVEALNGPQDTVEAMRKAFETRRNHLVERMNRIPGVSCLKPEGAFYVMMNLRELLGKTLHGTPIHDADDFADVFLKQGLVAVVPGNGFGAPEFVRWSYATSMENIDAGLDRLEKFLAE</sequence>
<comment type="cofactor">
    <cofactor evidence="1 6">
        <name>pyridoxal 5'-phosphate</name>
        <dbReference type="ChEBI" id="CHEBI:597326"/>
    </cofactor>
</comment>
<comment type="similarity">
    <text evidence="2 6">Belongs to the class-I pyridoxal-phosphate-dependent aminotransferase family.</text>
</comment>
<keyword evidence="9" id="KW-1185">Reference proteome</keyword>
<dbReference type="PANTHER" id="PTHR46383">
    <property type="entry name" value="ASPARTATE AMINOTRANSFERASE"/>
    <property type="match status" value="1"/>
</dbReference>
<dbReference type="EC" id="2.6.1.-" evidence="6"/>
<dbReference type="PANTHER" id="PTHR46383:SF1">
    <property type="entry name" value="ASPARTATE AMINOTRANSFERASE"/>
    <property type="match status" value="1"/>
</dbReference>
<reference evidence="9" key="2">
    <citation type="submission" date="2015-04" db="EMBL/GenBank/DDBJ databases">
        <title>A butyrogenic pathway from the amino acid lysine in a human gut commensal.</title>
        <authorList>
            <person name="de Vos W.M."/>
            <person name="Bui N.T.P."/>
            <person name="Plugge C.M."/>
            <person name="Ritari J."/>
        </authorList>
    </citation>
    <scope>NUCLEOTIDE SEQUENCE [LARGE SCALE GENOMIC DNA]</scope>
    <source>
        <strain evidence="9">AF211</strain>
    </source>
</reference>
<dbReference type="GO" id="GO:0030170">
    <property type="term" value="F:pyridoxal phosphate binding"/>
    <property type="evidence" value="ECO:0007669"/>
    <property type="project" value="InterPro"/>
</dbReference>
<accession>A0A0S2W4D8</accession>
<organism evidence="8 9">
    <name type="scientific">Intestinimonas butyriciproducens</name>
    <dbReference type="NCBI Taxonomy" id="1297617"/>
    <lineage>
        <taxon>Bacteria</taxon>
        <taxon>Bacillati</taxon>
        <taxon>Bacillota</taxon>
        <taxon>Clostridia</taxon>
        <taxon>Eubacteriales</taxon>
        <taxon>Intestinimonas</taxon>
    </lineage>
</organism>
<reference evidence="8 9" key="1">
    <citation type="journal article" date="2015" name="Nat. Commun.">
        <title>Production of butyrate from lysine and the Amadori product fructoselysine by a human gut commensal.</title>
        <authorList>
            <person name="Bui T.P."/>
            <person name="Ritari J."/>
            <person name="Boeren S."/>
            <person name="de Waard P."/>
            <person name="Plugge C.M."/>
            <person name="de Vos W.M."/>
        </authorList>
    </citation>
    <scope>NUCLEOTIDE SEQUENCE [LARGE SCALE GENOMIC DNA]</scope>
    <source>
        <strain evidence="8 9">AF211</strain>
    </source>
</reference>
<keyword evidence="4 6" id="KW-0808">Transferase</keyword>
<dbReference type="eggNOG" id="COG0436">
    <property type="taxonomic scope" value="Bacteria"/>
</dbReference>
<dbReference type="Proteomes" id="UP000064844">
    <property type="component" value="Chromosome"/>
</dbReference>
<dbReference type="InterPro" id="IPR050596">
    <property type="entry name" value="AspAT/PAT-like"/>
</dbReference>
<feature type="domain" description="Aminotransferase class I/classII large" evidence="7">
    <location>
        <begin position="32"/>
        <end position="390"/>
    </location>
</feature>
<dbReference type="GO" id="GO:0008483">
    <property type="term" value="F:transaminase activity"/>
    <property type="evidence" value="ECO:0007669"/>
    <property type="project" value="UniProtKB-KW"/>
</dbReference>
<dbReference type="InterPro" id="IPR015424">
    <property type="entry name" value="PyrdxlP-dep_Trfase"/>
</dbReference>
<dbReference type="GO" id="GO:0006520">
    <property type="term" value="P:amino acid metabolic process"/>
    <property type="evidence" value="ECO:0007669"/>
    <property type="project" value="InterPro"/>
</dbReference>
<evidence type="ECO:0000256" key="5">
    <source>
        <dbReference type="ARBA" id="ARBA00022898"/>
    </source>
</evidence>
<keyword evidence="5" id="KW-0663">Pyridoxal phosphate</keyword>
<evidence type="ECO:0000256" key="2">
    <source>
        <dbReference type="ARBA" id="ARBA00007441"/>
    </source>
</evidence>
<dbReference type="CDD" id="cd00609">
    <property type="entry name" value="AAT_like"/>
    <property type="match status" value="1"/>
</dbReference>
<evidence type="ECO:0000259" key="7">
    <source>
        <dbReference type="Pfam" id="PF00155"/>
    </source>
</evidence>
<dbReference type="Gene3D" id="3.90.1150.10">
    <property type="entry name" value="Aspartate Aminotransferase, domain 1"/>
    <property type="match status" value="1"/>
</dbReference>
<dbReference type="InterPro" id="IPR004838">
    <property type="entry name" value="NHTrfase_class1_PyrdxlP-BS"/>
</dbReference>
<evidence type="ECO:0000313" key="9">
    <source>
        <dbReference type="Proteomes" id="UP000064844"/>
    </source>
</evidence>
<protein>
    <recommendedName>
        <fullName evidence="6">Aminotransferase</fullName>
        <ecNumber evidence="6">2.6.1.-</ecNumber>
    </recommendedName>
</protein>
<dbReference type="InterPro" id="IPR015422">
    <property type="entry name" value="PyrdxlP-dep_Trfase_small"/>
</dbReference>
<name>A0A0S2W4D8_9FIRM</name>
<evidence type="ECO:0000256" key="6">
    <source>
        <dbReference type="RuleBase" id="RU000481"/>
    </source>
</evidence>
<evidence type="ECO:0000256" key="4">
    <source>
        <dbReference type="ARBA" id="ARBA00022679"/>
    </source>
</evidence>
<dbReference type="PRINTS" id="PR00753">
    <property type="entry name" value="ACCSYNTHASE"/>
</dbReference>
<keyword evidence="3 6" id="KW-0032">Aminotransferase</keyword>
<dbReference type="KEGG" id="ibu:IB211_01815c"/>
<gene>
    <name evidence="8" type="ORF">IB211_01815c</name>
</gene>
<evidence type="ECO:0000256" key="3">
    <source>
        <dbReference type="ARBA" id="ARBA00022576"/>
    </source>
</evidence>
<dbReference type="SUPFAM" id="SSF53383">
    <property type="entry name" value="PLP-dependent transferases"/>
    <property type="match status" value="1"/>
</dbReference>
<dbReference type="Gene3D" id="3.40.640.10">
    <property type="entry name" value="Type I PLP-dependent aspartate aminotransferase-like (Major domain)"/>
    <property type="match status" value="1"/>
</dbReference>
<dbReference type="FunFam" id="3.40.640.10:FF:000033">
    <property type="entry name" value="Aspartate aminotransferase"/>
    <property type="match status" value="1"/>
</dbReference>
<dbReference type="RefSeq" id="WP_058117801.1">
    <property type="nucleotide sequence ID" value="NZ_CALICV010000146.1"/>
</dbReference>
<dbReference type="STRING" id="1297617.IB211_01815c"/>
<proteinExistence type="inferred from homology"/>
<evidence type="ECO:0000313" key="8">
    <source>
        <dbReference type="EMBL" id="ALP94206.1"/>
    </source>
</evidence>